<dbReference type="PIRSF" id="PIRSF008502">
    <property type="entry name" value="UCP008502"/>
    <property type="match status" value="1"/>
</dbReference>
<organism evidence="1 2">
    <name type="scientific">Sphingobacterium daejeonense</name>
    <dbReference type="NCBI Taxonomy" id="371142"/>
    <lineage>
        <taxon>Bacteria</taxon>
        <taxon>Pseudomonadati</taxon>
        <taxon>Bacteroidota</taxon>
        <taxon>Sphingobacteriia</taxon>
        <taxon>Sphingobacteriales</taxon>
        <taxon>Sphingobacteriaceae</taxon>
        <taxon>Sphingobacterium</taxon>
    </lineage>
</organism>
<dbReference type="Pfam" id="PF08002">
    <property type="entry name" value="DUF1697"/>
    <property type="match status" value="1"/>
</dbReference>
<name>A0ABW3RN16_9SPHI</name>
<dbReference type="SUPFAM" id="SSF160379">
    <property type="entry name" value="SP0830-like"/>
    <property type="match status" value="1"/>
</dbReference>
<dbReference type="RefSeq" id="WP_380897392.1">
    <property type="nucleotide sequence ID" value="NZ_JBHTKY010000021.1"/>
</dbReference>
<dbReference type="Proteomes" id="UP001597205">
    <property type="component" value="Unassembled WGS sequence"/>
</dbReference>
<accession>A0ABW3RN16</accession>
<protein>
    <submittedName>
        <fullName evidence="1">DUF1697 domain-containing protein</fullName>
    </submittedName>
</protein>
<evidence type="ECO:0000313" key="2">
    <source>
        <dbReference type="Proteomes" id="UP001597205"/>
    </source>
</evidence>
<dbReference type="InterPro" id="IPR012545">
    <property type="entry name" value="DUF1697"/>
</dbReference>
<reference evidence="2" key="1">
    <citation type="journal article" date="2019" name="Int. J. Syst. Evol. Microbiol.">
        <title>The Global Catalogue of Microorganisms (GCM) 10K type strain sequencing project: providing services to taxonomists for standard genome sequencing and annotation.</title>
        <authorList>
            <consortium name="The Broad Institute Genomics Platform"/>
            <consortium name="The Broad Institute Genome Sequencing Center for Infectious Disease"/>
            <person name="Wu L."/>
            <person name="Ma J."/>
        </authorList>
    </citation>
    <scope>NUCLEOTIDE SEQUENCE [LARGE SCALE GENOMIC DNA]</scope>
    <source>
        <strain evidence="2">CCUG 52468</strain>
    </source>
</reference>
<dbReference type="PANTHER" id="PTHR36439">
    <property type="entry name" value="BLL4334 PROTEIN"/>
    <property type="match status" value="1"/>
</dbReference>
<dbReference type="Gene3D" id="3.30.70.1260">
    <property type="entry name" value="bacterial protein sp0830 like"/>
    <property type="match status" value="1"/>
</dbReference>
<sequence>MNKYILFLRAVNVSGKNIIKMTDFKEKLSSVGFEQIKTYIQSGNICLESKLDPSQVLKQVKSLIKKEFGHDIDVFVLTVNEIQQSLDNNPFSKELPPNKVFVTFMDRIPEKNLIEDFKSLKLQPEEFHVTEKLFYFYLPDGMANSKLNNNLIEKKLKVKSTGRNLNTINKILNLIKQ</sequence>
<gene>
    <name evidence="1" type="ORF">ACFQ2C_13375</name>
</gene>
<dbReference type="PANTHER" id="PTHR36439:SF1">
    <property type="entry name" value="DUF1697 DOMAIN-CONTAINING PROTEIN"/>
    <property type="match status" value="1"/>
</dbReference>
<evidence type="ECO:0000313" key="1">
    <source>
        <dbReference type="EMBL" id="MFD1166599.1"/>
    </source>
</evidence>
<comment type="caution">
    <text evidence="1">The sequence shown here is derived from an EMBL/GenBank/DDBJ whole genome shotgun (WGS) entry which is preliminary data.</text>
</comment>
<dbReference type="Gene3D" id="3.30.70.1280">
    <property type="entry name" value="SP0830-like domains"/>
    <property type="match status" value="1"/>
</dbReference>
<dbReference type="EMBL" id="JBHTKY010000021">
    <property type="protein sequence ID" value="MFD1166599.1"/>
    <property type="molecule type" value="Genomic_DNA"/>
</dbReference>
<proteinExistence type="predicted"/>
<keyword evidence="2" id="KW-1185">Reference proteome</keyword>